<keyword evidence="1" id="KW-1133">Transmembrane helix</keyword>
<evidence type="ECO:0000313" key="2">
    <source>
        <dbReference type="EMBL" id="MDQ9072709.1"/>
    </source>
</evidence>
<dbReference type="Proteomes" id="UP001243195">
    <property type="component" value="Unassembled WGS sequence"/>
</dbReference>
<name>A0AAW8JRY7_9GAMM</name>
<proteinExistence type="predicted"/>
<feature type="transmembrane region" description="Helical" evidence="1">
    <location>
        <begin position="67"/>
        <end position="100"/>
    </location>
</feature>
<dbReference type="InterPro" id="IPR008407">
    <property type="entry name" value="Brnchd-chn_aa_trnsp_AzlD"/>
</dbReference>
<dbReference type="RefSeq" id="WP_308957008.1">
    <property type="nucleotide sequence ID" value="NZ_DAMBEH010000008.1"/>
</dbReference>
<comment type="caution">
    <text evidence="2">The sequence shown here is derived from an EMBL/GenBank/DDBJ whole genome shotgun (WGS) entry which is preliminary data.</text>
</comment>
<organism evidence="2 3">
    <name type="scientific">Acinetobacter gerneri</name>
    <dbReference type="NCBI Taxonomy" id="202952"/>
    <lineage>
        <taxon>Bacteria</taxon>
        <taxon>Pseudomonadati</taxon>
        <taxon>Pseudomonadota</taxon>
        <taxon>Gammaproteobacteria</taxon>
        <taxon>Moraxellales</taxon>
        <taxon>Moraxellaceae</taxon>
        <taxon>Acinetobacter</taxon>
    </lineage>
</organism>
<dbReference type="Pfam" id="PF05437">
    <property type="entry name" value="AzlD"/>
    <property type="match status" value="1"/>
</dbReference>
<accession>A0AAW8JRY7</accession>
<reference evidence="2" key="1">
    <citation type="submission" date="2023-08" db="EMBL/GenBank/DDBJ databases">
        <title>Emergence of clinically-relevant ST2 carbapenem-resistant Acinetobacter baumannii strains in hospital sewages in Zhejiang, East of China.</title>
        <authorList>
            <person name="Kaichao C."/>
            <person name="Zhang R."/>
        </authorList>
    </citation>
    <scope>NUCLEOTIDE SEQUENCE</scope>
    <source>
        <strain evidence="2">M-SY-60</strain>
    </source>
</reference>
<dbReference type="AlphaFoldDB" id="A0AAW8JRY7"/>
<keyword evidence="1" id="KW-0812">Transmembrane</keyword>
<sequence length="103" mass="11752">MTWLLLLSLALIVFCNRYLFLEPNIKLRLPVLIEKMLNYSAPCLLTAICAPIVFFDGASLRSIPLDPYFIAAIFCVIFALIFKNLLLNLALSLAVFYILIFMF</sequence>
<feature type="transmembrane region" description="Helical" evidence="1">
    <location>
        <begin position="37"/>
        <end position="55"/>
    </location>
</feature>
<evidence type="ECO:0000313" key="3">
    <source>
        <dbReference type="Proteomes" id="UP001243195"/>
    </source>
</evidence>
<protein>
    <submittedName>
        <fullName evidence="2">AzlD domain-containing protein</fullName>
    </submittedName>
</protein>
<dbReference type="EMBL" id="JAVIDA010000024">
    <property type="protein sequence ID" value="MDQ9072709.1"/>
    <property type="molecule type" value="Genomic_DNA"/>
</dbReference>
<gene>
    <name evidence="2" type="ORF">RFH51_14720</name>
</gene>
<keyword evidence="1" id="KW-0472">Membrane</keyword>
<evidence type="ECO:0000256" key="1">
    <source>
        <dbReference type="SAM" id="Phobius"/>
    </source>
</evidence>